<dbReference type="Gene3D" id="1.20.5.470">
    <property type="entry name" value="Single helix bin"/>
    <property type="match status" value="1"/>
</dbReference>
<evidence type="ECO:0000259" key="11">
    <source>
        <dbReference type="Pfam" id="PF20979"/>
    </source>
</evidence>
<dbReference type="GO" id="GO:0004055">
    <property type="term" value="F:argininosuccinate synthase activity"/>
    <property type="evidence" value="ECO:0007669"/>
    <property type="project" value="UniProtKB-EC"/>
</dbReference>
<gene>
    <name evidence="12" type="ORF">Slati_0401000</name>
</gene>
<proteinExistence type="inferred from homology"/>
<evidence type="ECO:0000256" key="6">
    <source>
        <dbReference type="ARBA" id="ARBA00022605"/>
    </source>
</evidence>
<dbReference type="SUPFAM" id="SSF52402">
    <property type="entry name" value="Adenine nucleotide alpha hydrolases-like"/>
    <property type="match status" value="1"/>
</dbReference>
<dbReference type="FunFam" id="1.20.5.470:FF:000004">
    <property type="entry name" value="Argininosuccinate synthase, chloroplastic"/>
    <property type="match status" value="1"/>
</dbReference>
<dbReference type="InterPro" id="IPR018223">
    <property type="entry name" value="Arginosuc_synth_CS"/>
</dbReference>
<comment type="subunit">
    <text evidence="2">Homotetramer.</text>
</comment>
<dbReference type="InterPro" id="IPR001518">
    <property type="entry name" value="Arginosuc_synth"/>
</dbReference>
<dbReference type="InterPro" id="IPR048268">
    <property type="entry name" value="Arginosuc_syn_C"/>
</dbReference>
<dbReference type="CDD" id="cd01999">
    <property type="entry name" value="ASS"/>
    <property type="match status" value="1"/>
</dbReference>
<feature type="domain" description="Arginosuccinate synthase C-terminal" evidence="11">
    <location>
        <begin position="491"/>
        <end position="708"/>
    </location>
</feature>
<dbReference type="InterPro" id="IPR024074">
    <property type="entry name" value="AS_cat/multimer_dom_body"/>
</dbReference>
<dbReference type="NCBIfam" id="TIGR00032">
    <property type="entry name" value="argG"/>
    <property type="match status" value="1"/>
</dbReference>
<dbReference type="PROSITE" id="PS00565">
    <property type="entry name" value="ARGININOSUCCIN_SYN_2"/>
    <property type="match status" value="1"/>
</dbReference>
<dbReference type="InterPro" id="IPR014729">
    <property type="entry name" value="Rossmann-like_a/b/a_fold"/>
</dbReference>
<evidence type="ECO:0000256" key="4">
    <source>
        <dbReference type="ARBA" id="ARBA00022571"/>
    </source>
</evidence>
<dbReference type="HAMAP" id="MF_00005">
    <property type="entry name" value="Arg_succ_synth_type1"/>
    <property type="match status" value="1"/>
</dbReference>
<evidence type="ECO:0000259" key="10">
    <source>
        <dbReference type="Pfam" id="PF00764"/>
    </source>
</evidence>
<dbReference type="Pfam" id="PF00764">
    <property type="entry name" value="Arginosuc_synth"/>
    <property type="match status" value="1"/>
</dbReference>
<keyword evidence="4" id="KW-0055">Arginine biosynthesis</keyword>
<comment type="pathway">
    <text evidence="1">Amino-acid biosynthesis; L-arginine biosynthesis; L-arginine from L-ornithine and carbamoyl phosphate: step 2/3.</text>
</comment>
<dbReference type="GO" id="GO:0000050">
    <property type="term" value="P:urea cycle"/>
    <property type="evidence" value="ECO:0007669"/>
    <property type="project" value="TreeGrafter"/>
</dbReference>
<dbReference type="InterPro" id="IPR023434">
    <property type="entry name" value="Arginosuc_synth_type_1_subfam"/>
</dbReference>
<dbReference type="FunFam" id="3.40.50.620:FF:000019">
    <property type="entry name" value="Argininosuccinate synthase"/>
    <property type="match status" value="1"/>
</dbReference>
<evidence type="ECO:0000256" key="7">
    <source>
        <dbReference type="ARBA" id="ARBA00022741"/>
    </source>
</evidence>
<dbReference type="GO" id="GO:0000053">
    <property type="term" value="P:argininosuccinate metabolic process"/>
    <property type="evidence" value="ECO:0007669"/>
    <property type="project" value="TreeGrafter"/>
</dbReference>
<dbReference type="Gene3D" id="3.40.50.620">
    <property type="entry name" value="HUPs"/>
    <property type="match status" value="1"/>
</dbReference>
<dbReference type="PROSITE" id="PS00564">
    <property type="entry name" value="ARGININOSUCCIN_SYN_1"/>
    <property type="match status" value="1"/>
</dbReference>
<dbReference type="InterPro" id="IPR048267">
    <property type="entry name" value="Arginosuc_syn_N"/>
</dbReference>
<accession>A0AAW2XUG6</accession>
<dbReference type="GO" id="GO:0005737">
    <property type="term" value="C:cytoplasm"/>
    <property type="evidence" value="ECO:0007669"/>
    <property type="project" value="TreeGrafter"/>
</dbReference>
<protein>
    <recommendedName>
        <fullName evidence="3">argininosuccinate synthase</fullName>
        <ecNumber evidence="3">6.3.4.5</ecNumber>
    </recommendedName>
    <alternativeName>
        <fullName evidence="9">Citrulline--aspartate ligase</fullName>
    </alternativeName>
</protein>
<organism evidence="12">
    <name type="scientific">Sesamum latifolium</name>
    <dbReference type="NCBI Taxonomy" id="2727402"/>
    <lineage>
        <taxon>Eukaryota</taxon>
        <taxon>Viridiplantae</taxon>
        <taxon>Streptophyta</taxon>
        <taxon>Embryophyta</taxon>
        <taxon>Tracheophyta</taxon>
        <taxon>Spermatophyta</taxon>
        <taxon>Magnoliopsida</taxon>
        <taxon>eudicotyledons</taxon>
        <taxon>Gunneridae</taxon>
        <taxon>Pentapetalae</taxon>
        <taxon>asterids</taxon>
        <taxon>lamiids</taxon>
        <taxon>Lamiales</taxon>
        <taxon>Pedaliaceae</taxon>
        <taxon>Sesamum</taxon>
    </lineage>
</organism>
<keyword evidence="7" id="KW-0547">Nucleotide-binding</keyword>
<dbReference type="Pfam" id="PF20979">
    <property type="entry name" value="Arginosuc_syn_C"/>
    <property type="match status" value="1"/>
</dbReference>
<dbReference type="AlphaFoldDB" id="A0AAW2XUG6"/>
<evidence type="ECO:0000256" key="9">
    <source>
        <dbReference type="ARBA" id="ARBA00029916"/>
    </source>
</evidence>
<reference evidence="12" key="1">
    <citation type="submission" date="2020-06" db="EMBL/GenBank/DDBJ databases">
        <authorList>
            <person name="Li T."/>
            <person name="Hu X."/>
            <person name="Zhang T."/>
            <person name="Song X."/>
            <person name="Zhang H."/>
            <person name="Dai N."/>
            <person name="Sheng W."/>
            <person name="Hou X."/>
            <person name="Wei L."/>
        </authorList>
    </citation>
    <scope>NUCLEOTIDE SEQUENCE</scope>
    <source>
        <strain evidence="12">KEN1</strain>
        <tissue evidence="12">Leaf</tissue>
    </source>
</reference>
<keyword evidence="5" id="KW-0436">Ligase</keyword>
<evidence type="ECO:0000256" key="5">
    <source>
        <dbReference type="ARBA" id="ARBA00022598"/>
    </source>
</evidence>
<evidence type="ECO:0000256" key="8">
    <source>
        <dbReference type="ARBA" id="ARBA00022840"/>
    </source>
</evidence>
<dbReference type="Gene3D" id="3.90.1260.10">
    <property type="entry name" value="Argininosuccinate synthetase, chain A, domain 2"/>
    <property type="match status" value="1"/>
</dbReference>
<dbReference type="GO" id="GO:0006526">
    <property type="term" value="P:L-arginine biosynthetic process"/>
    <property type="evidence" value="ECO:0007669"/>
    <property type="project" value="UniProtKB-KW"/>
</dbReference>
<dbReference type="NCBIfam" id="NF001770">
    <property type="entry name" value="PRK00509.1"/>
    <property type="match status" value="1"/>
</dbReference>
<reference evidence="12" key="2">
    <citation type="journal article" date="2024" name="Plant">
        <title>Genomic evolution and insights into agronomic trait innovations of Sesamum species.</title>
        <authorList>
            <person name="Miao H."/>
            <person name="Wang L."/>
            <person name="Qu L."/>
            <person name="Liu H."/>
            <person name="Sun Y."/>
            <person name="Le M."/>
            <person name="Wang Q."/>
            <person name="Wei S."/>
            <person name="Zheng Y."/>
            <person name="Lin W."/>
            <person name="Duan Y."/>
            <person name="Cao H."/>
            <person name="Xiong S."/>
            <person name="Wang X."/>
            <person name="Wei L."/>
            <person name="Li C."/>
            <person name="Ma Q."/>
            <person name="Ju M."/>
            <person name="Zhao R."/>
            <person name="Li G."/>
            <person name="Mu C."/>
            <person name="Tian Q."/>
            <person name="Mei H."/>
            <person name="Zhang T."/>
            <person name="Gao T."/>
            <person name="Zhang H."/>
        </authorList>
    </citation>
    <scope>NUCLEOTIDE SEQUENCE</scope>
    <source>
        <strain evidence="12">KEN1</strain>
    </source>
</reference>
<evidence type="ECO:0000256" key="1">
    <source>
        <dbReference type="ARBA" id="ARBA00004967"/>
    </source>
</evidence>
<keyword evidence="8" id="KW-0067">ATP-binding</keyword>
<dbReference type="GO" id="GO:0005524">
    <property type="term" value="F:ATP binding"/>
    <property type="evidence" value="ECO:0007669"/>
    <property type="project" value="UniProtKB-KW"/>
</dbReference>
<feature type="domain" description="Arginosuccinate synthase-like N-terminal" evidence="10">
    <location>
        <begin position="320"/>
        <end position="482"/>
    </location>
</feature>
<dbReference type="FunFam" id="3.90.1260.10:FF:000007">
    <property type="entry name" value="Argininosuccinate synthase"/>
    <property type="match status" value="1"/>
</dbReference>
<comment type="caution">
    <text evidence="12">The sequence shown here is derived from an EMBL/GenBank/DDBJ whole genome shotgun (WGS) entry which is preliminary data.</text>
</comment>
<keyword evidence="6" id="KW-0028">Amino-acid biosynthesis</keyword>
<name>A0AAW2XUG6_9LAMI</name>
<dbReference type="EC" id="6.3.4.5" evidence="3"/>
<evidence type="ECO:0000256" key="2">
    <source>
        <dbReference type="ARBA" id="ARBA00011881"/>
    </source>
</evidence>
<sequence length="716" mass="79178">MRSLQVGVCTFVCPRLNQSSHHPCFKLKTIGTKPSCCLKKQRKLSLRSTWPVLSLSLFGSGFFLGPLIDGLHSRVNLVIYQNGAIDIGPLHTNIWVPPLLGLFYCTVGLLQLSVDEKLPGEAYREGSTDKTAASLLTLLLFIELSAEMYKAGVPDNIEAYILFAGAEVAWLLLDKTSLGFALACLVGLACPLAEIPIMKLYHLWYYPQANVEIFGQGSCWHILDSFLRINRHGYLILVQTVQLPQVTDTKIGGCSGLPVFSSFVMPDTGEVSDFHGHAIVQKKANFVRVQSVFSLMLNFFSQPMTSSGVDGKVLRKKLNKVVLAYSGGLDTSVIVPWLRENYGCEVVCFTADVGQGVQELEGLEQKAKASGACQLVLKDLKEEFVRDFVYPCLRAGAIYERKYLLGTSMARPVIAKAMVDVAKEVGADAVAHGCTGKGNDQVRFELTFFALNPQLTVVAPWREWEITGREDAIEYAIKHNVPVPVTKKSIYSRDRNLWHLSHEGDILEDPASEPKEDMYMMTVDPKEAPDEPEYVKIGIVEGLPVSINGKELSPASLVSELNKIGGKHGIGRVDMVENRLVGMKSRGVYETPGGTVLFTAVSELESLTLDREFIQMKDFLALKYAELVYAGRWFDPLRESMDAFMKEITKTSTGSVTLKLYKGSVSVTGRESPNSLYRQDISSFESGDIYNQADAAGFIRLYGLPMRVRAMLEKGL</sequence>
<dbReference type="PANTHER" id="PTHR11587:SF2">
    <property type="entry name" value="ARGININOSUCCINATE SYNTHASE"/>
    <property type="match status" value="1"/>
</dbReference>
<evidence type="ECO:0000313" key="12">
    <source>
        <dbReference type="EMBL" id="KAL0457738.1"/>
    </source>
</evidence>
<dbReference type="EMBL" id="JACGWN010000002">
    <property type="protein sequence ID" value="KAL0457738.1"/>
    <property type="molecule type" value="Genomic_DNA"/>
</dbReference>
<dbReference type="PANTHER" id="PTHR11587">
    <property type="entry name" value="ARGININOSUCCINATE SYNTHASE"/>
    <property type="match status" value="1"/>
</dbReference>
<evidence type="ECO:0000256" key="3">
    <source>
        <dbReference type="ARBA" id="ARBA00012286"/>
    </source>
</evidence>
<dbReference type="SUPFAM" id="SSF69864">
    <property type="entry name" value="Argininosuccinate synthetase, C-terminal domain"/>
    <property type="match status" value="1"/>
</dbReference>